<proteinExistence type="predicted"/>
<protein>
    <submittedName>
        <fullName evidence="1">Uncharacterized protein</fullName>
    </submittedName>
</protein>
<name>A0A8E0WRK4_9SPHN</name>
<evidence type="ECO:0000313" key="1">
    <source>
        <dbReference type="EMBL" id="KER36104.1"/>
    </source>
</evidence>
<accession>A0A8E0WRK4</accession>
<dbReference type="EMBL" id="JANF02000059">
    <property type="protein sequence ID" value="KER36104.1"/>
    <property type="molecule type" value="Genomic_DNA"/>
</dbReference>
<sequence>MDVFASGRIAIDQIAVVGVPVAQQVRDEILSRALEPVVDVEIGRALKAIGEQRPGEGFHVCIEPHNVVAIALRRTAVHQQHGFQIFFERVDSQPEEVRVKLVDRAPTRRDVVLVGCAHEQFVDEIILGCRDAHSPPFIPNRPTWIRPLIYLVRDVAPFKSKSDRARKGRGRDFADSE</sequence>
<evidence type="ECO:0000313" key="2">
    <source>
        <dbReference type="Proteomes" id="UP000028135"/>
    </source>
</evidence>
<gene>
    <name evidence="1" type="ORF">AL00_12690</name>
</gene>
<comment type="caution">
    <text evidence="1">The sequence shown here is derived from an EMBL/GenBank/DDBJ whole genome shotgun (WGS) entry which is preliminary data.</text>
</comment>
<dbReference type="Proteomes" id="UP000028135">
    <property type="component" value="Unassembled WGS sequence"/>
</dbReference>
<dbReference type="AlphaFoldDB" id="A0A8E0WRK4"/>
<reference evidence="1 2" key="1">
    <citation type="submission" date="2014-05" db="EMBL/GenBank/DDBJ databases">
        <title>Genome Announcement of Sphingobium lucknowense F2.</title>
        <authorList>
            <person name="Lal R."/>
            <person name="Negi V."/>
            <person name="Lata P."/>
            <person name="Sangwan N."/>
            <person name="Gupta S.K."/>
            <person name="Rao D.L.N."/>
            <person name="Das S."/>
        </authorList>
    </citation>
    <scope>NUCLEOTIDE SEQUENCE [LARGE SCALE GENOMIC DNA]</scope>
    <source>
        <strain evidence="1 2">F2</strain>
    </source>
</reference>
<organism evidence="1 2">
    <name type="scientific">Sphingobium indicum F2</name>
    <dbReference type="NCBI Taxonomy" id="1450518"/>
    <lineage>
        <taxon>Bacteria</taxon>
        <taxon>Pseudomonadati</taxon>
        <taxon>Pseudomonadota</taxon>
        <taxon>Alphaproteobacteria</taxon>
        <taxon>Sphingomonadales</taxon>
        <taxon>Sphingomonadaceae</taxon>
        <taxon>Sphingobium</taxon>
    </lineage>
</organism>